<gene>
    <name evidence="2" type="ORF">A3B86_01040</name>
</gene>
<sequence>MLPKLLEKIKTYQYLIFLVLCFGLISFISFNLGKINALEKSPIKVGESGNLKTINTDLKADIYSSAQGGRKNQTETKKLDTRVVVSKTSTSKKYHYSWCASASKIKEENKLWFNSDKEAEAAGYTLAGNCIK</sequence>
<comment type="caution">
    <text evidence="2">The sequence shown here is derived from an EMBL/GenBank/DDBJ whole genome shotgun (WGS) entry which is preliminary data.</text>
</comment>
<dbReference type="Gene3D" id="3.40.10.10">
    <property type="entry name" value="DNA Methylphosphotriester Repair Domain"/>
    <property type="match status" value="1"/>
</dbReference>
<reference evidence="2 3" key="1">
    <citation type="journal article" date="2016" name="Nat. Commun.">
        <title>Thousands of microbial genomes shed light on interconnected biogeochemical processes in an aquifer system.</title>
        <authorList>
            <person name="Anantharaman K."/>
            <person name="Brown C.T."/>
            <person name="Hug L.A."/>
            <person name="Sharon I."/>
            <person name="Castelle C.J."/>
            <person name="Probst A.J."/>
            <person name="Thomas B.C."/>
            <person name="Singh A."/>
            <person name="Wilkins M.J."/>
            <person name="Karaoz U."/>
            <person name="Brodie E.L."/>
            <person name="Williams K.H."/>
            <person name="Hubbard S.S."/>
            <person name="Banfield J.F."/>
        </authorList>
    </citation>
    <scope>NUCLEOTIDE SEQUENCE [LARGE SCALE GENOMIC DNA]</scope>
</reference>
<keyword evidence="1" id="KW-1133">Transmembrane helix</keyword>
<dbReference type="AlphaFoldDB" id="A0A1F8F2F8"/>
<dbReference type="EMBL" id="MGJN01000007">
    <property type="protein sequence ID" value="OGN07323.1"/>
    <property type="molecule type" value="Genomic_DNA"/>
</dbReference>
<dbReference type="InterPro" id="IPR035451">
    <property type="entry name" value="Ada-like_dom_sf"/>
</dbReference>
<evidence type="ECO:0000313" key="3">
    <source>
        <dbReference type="Proteomes" id="UP000176834"/>
    </source>
</evidence>
<keyword evidence="1" id="KW-0812">Transmembrane</keyword>
<dbReference type="Proteomes" id="UP000176834">
    <property type="component" value="Unassembled WGS sequence"/>
</dbReference>
<organism evidence="2 3">
    <name type="scientific">Candidatus Yanofskybacteria bacterium RIFCSPHIGHO2_02_FULL_38_22b</name>
    <dbReference type="NCBI Taxonomy" id="1802673"/>
    <lineage>
        <taxon>Bacteria</taxon>
        <taxon>Candidatus Yanofskyibacteriota</taxon>
    </lineage>
</organism>
<feature type="transmembrane region" description="Helical" evidence="1">
    <location>
        <begin position="12"/>
        <end position="32"/>
    </location>
</feature>
<proteinExistence type="predicted"/>
<accession>A0A1F8F2F8</accession>
<keyword evidence="1" id="KW-0472">Membrane</keyword>
<evidence type="ECO:0008006" key="4">
    <source>
        <dbReference type="Google" id="ProtNLM"/>
    </source>
</evidence>
<name>A0A1F8F2F8_9BACT</name>
<protein>
    <recommendedName>
        <fullName evidence="4">Ada DNA repair metal-binding domain-containing protein</fullName>
    </recommendedName>
</protein>
<dbReference type="SUPFAM" id="SSF57884">
    <property type="entry name" value="Ada DNA repair protein, N-terminal domain (N-Ada 10)"/>
    <property type="match status" value="1"/>
</dbReference>
<evidence type="ECO:0000313" key="2">
    <source>
        <dbReference type="EMBL" id="OGN07323.1"/>
    </source>
</evidence>
<evidence type="ECO:0000256" key="1">
    <source>
        <dbReference type="SAM" id="Phobius"/>
    </source>
</evidence>